<name>A0A8H7Q3P6_MORIS</name>
<evidence type="ECO:0000313" key="9">
    <source>
        <dbReference type="Proteomes" id="UP000654370"/>
    </source>
</evidence>
<accession>A0A8H7Q3P6</accession>
<evidence type="ECO:0000256" key="3">
    <source>
        <dbReference type="ARBA" id="ARBA00022801"/>
    </source>
</evidence>
<keyword evidence="4 7" id="KW-0460">Magnesium</keyword>
<dbReference type="EMBL" id="JAEPQZ010000002">
    <property type="protein sequence ID" value="KAG2184474.1"/>
    <property type="molecule type" value="Genomic_DNA"/>
</dbReference>
<dbReference type="SUPFAM" id="SSF56784">
    <property type="entry name" value="HAD-like"/>
    <property type="match status" value="1"/>
</dbReference>
<evidence type="ECO:0008006" key="10">
    <source>
        <dbReference type="Google" id="ProtNLM"/>
    </source>
</evidence>
<reference evidence="8" key="1">
    <citation type="submission" date="2020-12" db="EMBL/GenBank/DDBJ databases">
        <title>Metabolic potential, ecology and presence of endohyphal bacteria is reflected in genomic diversity of Mucoromycotina.</title>
        <authorList>
            <person name="Muszewska A."/>
            <person name="Okrasinska A."/>
            <person name="Steczkiewicz K."/>
            <person name="Drgas O."/>
            <person name="Orlowska M."/>
            <person name="Perlinska-Lenart U."/>
            <person name="Aleksandrzak-Piekarczyk T."/>
            <person name="Szatraj K."/>
            <person name="Zielenkiewicz U."/>
            <person name="Pilsyk S."/>
            <person name="Malc E."/>
            <person name="Mieczkowski P."/>
            <person name="Kruszewska J.S."/>
            <person name="Biernat P."/>
            <person name="Pawlowska J."/>
        </authorList>
    </citation>
    <scope>NUCLEOTIDE SEQUENCE</scope>
    <source>
        <strain evidence="8">WA0000067209</strain>
    </source>
</reference>
<sequence length="272" mass="30204">MAPARDENLNNLAVFDFDWSMVEQDSDYWTLMQLSPATYQWVMQEKTSIQWTDLMAAALSRLHDEGVKPTDIHQALEKIPFSPAMKELLEKLHNNNTTVLILSDANTVFIESILKANGVSKYINKIITNPGKFTEDGKLVVERLIPRDAPQHNCSNGCAANICKGRELTKFLEEAGPFKRIMYVGDGKNDYCPATLLGADDKLFARTGKSLDALLKAKPELTGNLHSKVQHWSDPQEILTSVISEKCKQNSEDSAGSMSAPGVCTMPAIRFA</sequence>
<dbReference type="GO" id="GO:0046872">
    <property type="term" value="F:metal ion binding"/>
    <property type="evidence" value="ECO:0007669"/>
    <property type="project" value="UniProtKB-KW"/>
</dbReference>
<dbReference type="OrthoDB" id="10267182at2759"/>
<evidence type="ECO:0000256" key="6">
    <source>
        <dbReference type="PIRSR" id="PIRSR031051-2"/>
    </source>
</evidence>
<dbReference type="InterPro" id="IPR036412">
    <property type="entry name" value="HAD-like_sf"/>
</dbReference>
<proteinExistence type="predicted"/>
<feature type="binding site" evidence="6">
    <location>
        <position position="104"/>
    </location>
    <ligand>
        <name>substrate</name>
    </ligand>
</feature>
<feature type="binding site" evidence="7">
    <location>
        <position position="186"/>
    </location>
    <ligand>
        <name>Mg(2+)</name>
        <dbReference type="ChEBI" id="CHEBI:18420"/>
    </ligand>
</feature>
<keyword evidence="3" id="KW-0378">Hydrolase</keyword>
<gene>
    <name evidence="8" type="ORF">INT43_000383</name>
</gene>
<feature type="binding site" evidence="7">
    <location>
        <position position="16"/>
    </location>
    <ligand>
        <name>Mg(2+)</name>
        <dbReference type="ChEBI" id="CHEBI:18420"/>
    </ligand>
</feature>
<dbReference type="Proteomes" id="UP000654370">
    <property type="component" value="Unassembled WGS sequence"/>
</dbReference>
<dbReference type="AlphaFoldDB" id="A0A8H7Q3P6"/>
<keyword evidence="9" id="KW-1185">Reference proteome</keyword>
<feature type="active site" description="Nucleophile" evidence="5">
    <location>
        <position position="16"/>
    </location>
</feature>
<feature type="active site" description="Proton donor" evidence="5">
    <location>
        <position position="18"/>
    </location>
</feature>
<evidence type="ECO:0000313" key="8">
    <source>
        <dbReference type="EMBL" id="KAG2184474.1"/>
    </source>
</evidence>
<dbReference type="NCBIfam" id="TIGR01489">
    <property type="entry name" value="DKMTPPase-SF"/>
    <property type="match status" value="1"/>
</dbReference>
<dbReference type="InterPro" id="IPR023214">
    <property type="entry name" value="HAD_sf"/>
</dbReference>
<dbReference type="PANTHER" id="PTHR20889">
    <property type="entry name" value="PHOSPHATASE, ORPHAN 1, 2"/>
    <property type="match status" value="1"/>
</dbReference>
<comment type="caution">
    <text evidence="8">The sequence shown here is derived from an EMBL/GenBank/DDBJ whole genome shotgun (WGS) entry which is preliminary data.</text>
</comment>
<dbReference type="NCBIfam" id="TIGR01488">
    <property type="entry name" value="HAD-SF-IB"/>
    <property type="match status" value="1"/>
</dbReference>
<feature type="binding site" evidence="6">
    <location>
        <position position="27"/>
    </location>
    <ligand>
        <name>substrate</name>
    </ligand>
</feature>
<dbReference type="InterPro" id="IPR006384">
    <property type="entry name" value="HAD_hydro_PyrdxlP_Pase-like"/>
</dbReference>
<dbReference type="Gene3D" id="3.40.50.1000">
    <property type="entry name" value="HAD superfamily/HAD-like"/>
    <property type="match status" value="1"/>
</dbReference>
<dbReference type="PIRSF" id="PIRSF031051">
    <property type="entry name" value="PyrdxlP_Pase_PHOSPHO2"/>
    <property type="match status" value="1"/>
</dbReference>
<dbReference type="Pfam" id="PF06888">
    <property type="entry name" value="Put_Phosphatase"/>
    <property type="match status" value="1"/>
</dbReference>
<evidence type="ECO:0000256" key="5">
    <source>
        <dbReference type="PIRSR" id="PIRSR031051-1"/>
    </source>
</evidence>
<evidence type="ECO:0000256" key="7">
    <source>
        <dbReference type="PIRSR" id="PIRSR031051-3"/>
    </source>
</evidence>
<evidence type="ECO:0000256" key="2">
    <source>
        <dbReference type="ARBA" id="ARBA00022723"/>
    </source>
</evidence>
<keyword evidence="2 7" id="KW-0479">Metal-binding</keyword>
<evidence type="ECO:0000256" key="4">
    <source>
        <dbReference type="ARBA" id="ARBA00022842"/>
    </source>
</evidence>
<comment type="cofactor">
    <cofactor evidence="1 7">
        <name>Mg(2+)</name>
        <dbReference type="ChEBI" id="CHEBI:18420"/>
    </cofactor>
</comment>
<dbReference type="GO" id="GO:0016791">
    <property type="term" value="F:phosphatase activity"/>
    <property type="evidence" value="ECO:0007669"/>
    <property type="project" value="InterPro"/>
</dbReference>
<protein>
    <recommendedName>
        <fullName evidence="10">Pyridoxal phosphate phosphatase</fullName>
    </recommendedName>
</protein>
<organism evidence="8 9">
    <name type="scientific">Mortierella isabellina</name>
    <name type="common">Filamentous fungus</name>
    <name type="synonym">Umbelopsis isabellina</name>
    <dbReference type="NCBI Taxonomy" id="91625"/>
    <lineage>
        <taxon>Eukaryota</taxon>
        <taxon>Fungi</taxon>
        <taxon>Fungi incertae sedis</taxon>
        <taxon>Mucoromycota</taxon>
        <taxon>Mucoromycotina</taxon>
        <taxon>Umbelopsidomycetes</taxon>
        <taxon>Umbelopsidales</taxon>
        <taxon>Umbelopsidaceae</taxon>
        <taxon>Umbelopsis</taxon>
    </lineage>
</organism>
<evidence type="ECO:0000256" key="1">
    <source>
        <dbReference type="ARBA" id="ARBA00001946"/>
    </source>
</evidence>
<dbReference type="InterPro" id="IPR016965">
    <property type="entry name" value="Pase_PHOSPHO-typ"/>
</dbReference>
<feature type="binding site" evidence="7">
    <location>
        <position position="18"/>
    </location>
    <ligand>
        <name>Mg(2+)</name>
        <dbReference type="ChEBI" id="CHEBI:18420"/>
    </ligand>
</feature>
<dbReference type="PANTHER" id="PTHR20889:SF12">
    <property type="entry name" value="LP01149P"/>
    <property type="match status" value="1"/>
</dbReference>